<dbReference type="Pfam" id="PF12448">
    <property type="entry name" value="Milton"/>
    <property type="match status" value="1"/>
</dbReference>
<evidence type="ECO:0000256" key="1">
    <source>
        <dbReference type="SAM" id="MobiDB-lite"/>
    </source>
</evidence>
<evidence type="ECO:0000313" key="3">
    <source>
        <dbReference type="EMBL" id="GFO39913.1"/>
    </source>
</evidence>
<evidence type="ECO:0000313" key="4">
    <source>
        <dbReference type="Proteomes" id="UP000735302"/>
    </source>
</evidence>
<evidence type="ECO:0000259" key="2">
    <source>
        <dbReference type="Pfam" id="PF12448"/>
    </source>
</evidence>
<dbReference type="InterPro" id="IPR022154">
    <property type="entry name" value="TRAK1/2_C"/>
</dbReference>
<proteinExistence type="predicted"/>
<dbReference type="Proteomes" id="UP000735302">
    <property type="component" value="Unassembled WGS sequence"/>
</dbReference>
<name>A0AAV4D6S2_9GAST</name>
<keyword evidence="4" id="KW-1185">Reference proteome</keyword>
<protein>
    <submittedName>
        <fullName evidence="3">Trafficking kinesin-binding protein 1-like</fullName>
    </submittedName>
</protein>
<feature type="domain" description="Trafficking kinesin-binding protein C-terminal" evidence="2">
    <location>
        <begin position="9"/>
        <end position="53"/>
    </location>
</feature>
<feature type="region of interest" description="Disordered" evidence="1">
    <location>
        <begin position="1"/>
        <end position="22"/>
    </location>
</feature>
<sequence>MNILFPSRSNSELGRPGIPGSNDLENALRRLATRRANEINEREFLAREREEQRSRKLSV</sequence>
<gene>
    <name evidence="3" type="ORF">PoB_006641800</name>
</gene>
<organism evidence="3 4">
    <name type="scientific">Plakobranchus ocellatus</name>
    <dbReference type="NCBI Taxonomy" id="259542"/>
    <lineage>
        <taxon>Eukaryota</taxon>
        <taxon>Metazoa</taxon>
        <taxon>Spiralia</taxon>
        <taxon>Lophotrochozoa</taxon>
        <taxon>Mollusca</taxon>
        <taxon>Gastropoda</taxon>
        <taxon>Heterobranchia</taxon>
        <taxon>Euthyneura</taxon>
        <taxon>Panpulmonata</taxon>
        <taxon>Sacoglossa</taxon>
        <taxon>Placobranchoidea</taxon>
        <taxon>Plakobranchidae</taxon>
        <taxon>Plakobranchus</taxon>
    </lineage>
</organism>
<reference evidence="3 4" key="1">
    <citation type="journal article" date="2021" name="Elife">
        <title>Chloroplast acquisition without the gene transfer in kleptoplastic sea slugs, Plakobranchus ocellatus.</title>
        <authorList>
            <person name="Maeda T."/>
            <person name="Takahashi S."/>
            <person name="Yoshida T."/>
            <person name="Shimamura S."/>
            <person name="Takaki Y."/>
            <person name="Nagai Y."/>
            <person name="Toyoda A."/>
            <person name="Suzuki Y."/>
            <person name="Arimoto A."/>
            <person name="Ishii H."/>
            <person name="Satoh N."/>
            <person name="Nishiyama T."/>
            <person name="Hasebe M."/>
            <person name="Maruyama T."/>
            <person name="Minagawa J."/>
            <person name="Obokata J."/>
            <person name="Shigenobu S."/>
        </authorList>
    </citation>
    <scope>NUCLEOTIDE SEQUENCE [LARGE SCALE GENOMIC DNA]</scope>
</reference>
<accession>A0AAV4D6S2</accession>
<comment type="caution">
    <text evidence="3">The sequence shown here is derived from an EMBL/GenBank/DDBJ whole genome shotgun (WGS) entry which is preliminary data.</text>
</comment>
<dbReference type="AlphaFoldDB" id="A0AAV4D6S2"/>
<dbReference type="EMBL" id="BLXT01007538">
    <property type="protein sequence ID" value="GFO39913.1"/>
    <property type="molecule type" value="Genomic_DNA"/>
</dbReference>